<dbReference type="PANTHER" id="PTHR30563:SF0">
    <property type="entry name" value="DNA RECOMBINATION PROTEIN RMUC"/>
    <property type="match status" value="1"/>
</dbReference>
<dbReference type="InterPro" id="IPR003798">
    <property type="entry name" value="DNA_recombination_RmuC"/>
</dbReference>
<evidence type="ECO:0000256" key="1">
    <source>
        <dbReference type="ARBA" id="ARBA00003416"/>
    </source>
</evidence>
<evidence type="ECO:0000256" key="2">
    <source>
        <dbReference type="ARBA" id="ARBA00009840"/>
    </source>
</evidence>
<keyword evidence="7" id="KW-1185">Reference proteome</keyword>
<evidence type="ECO:0000256" key="5">
    <source>
        <dbReference type="SAM" id="Phobius"/>
    </source>
</evidence>
<gene>
    <name evidence="6" type="ORF">CAL19_05975</name>
</gene>
<name>A0A261RJ26_9BORD</name>
<dbReference type="PANTHER" id="PTHR30563">
    <property type="entry name" value="DNA RECOMBINATION PROTEIN RMUC"/>
    <property type="match status" value="1"/>
</dbReference>
<dbReference type="Pfam" id="PF02646">
    <property type="entry name" value="RmuC"/>
    <property type="match status" value="1"/>
</dbReference>
<dbReference type="OrthoDB" id="9765111at2"/>
<evidence type="ECO:0000313" key="6">
    <source>
        <dbReference type="EMBL" id="OZI25019.1"/>
    </source>
</evidence>
<proteinExistence type="inferred from homology"/>
<evidence type="ECO:0000256" key="4">
    <source>
        <dbReference type="ARBA" id="ARBA00023172"/>
    </source>
</evidence>
<organism evidence="6 7">
    <name type="scientific">Bordetella genomosp. 7</name>
    <dbReference type="NCBI Taxonomy" id="1416805"/>
    <lineage>
        <taxon>Bacteria</taxon>
        <taxon>Pseudomonadati</taxon>
        <taxon>Pseudomonadota</taxon>
        <taxon>Betaproteobacteria</taxon>
        <taxon>Burkholderiales</taxon>
        <taxon>Alcaligenaceae</taxon>
        <taxon>Bordetella</taxon>
    </lineage>
</organism>
<dbReference type="Proteomes" id="UP000216947">
    <property type="component" value="Unassembled WGS sequence"/>
</dbReference>
<sequence>MGLSGDLPLIEALPWISAAAAVLAFLVALSLWLRPSGHARLADRLEHLERALRADLDESHRGLRAEFAESTRGLRAELAQGQEALRAALSRDAQAARAEYAESLGRFAAQFSERLEGLVALNDRRMQDVRQTVDQRLQALQADNGARLDEMRRTVDEKLHATLEQRLGESFRLVSDRLEAVHKGLGEMQALAAGVGDLKRVLTNVKSRGTWGEVQLARLIEDTMTPDQYAANVKPVPGSDATVEFAIRLPGRTVGGAPVWLPIDAKFPKEEYERLMDACDAADADAERAAGAALARAIEQQARQISAKYVAPPHTTDFAIMFLPTEGLYAEVLRRPGLIDKLQALRVNVAGPSNLAAMLNSLQMGFRTLAIEQRSSEVWQVLRAVKTEFAKFGESLASVKKSLDSASNKLGQTEVRTRAMLRNLKTVEALSDAEAHKLLGESTDAEPKPPLL</sequence>
<keyword evidence="4" id="KW-0233">DNA recombination</keyword>
<reference evidence="7" key="1">
    <citation type="submission" date="2017-05" db="EMBL/GenBank/DDBJ databases">
        <title>Complete and WGS of Bordetella genogroups.</title>
        <authorList>
            <person name="Spilker T."/>
            <person name="Lipuma J."/>
        </authorList>
    </citation>
    <scope>NUCLEOTIDE SEQUENCE [LARGE SCALE GENOMIC DNA]</scope>
    <source>
        <strain evidence="7">AU18089</strain>
    </source>
</reference>
<dbReference type="AlphaFoldDB" id="A0A261RJ26"/>
<dbReference type="SUPFAM" id="SSF58113">
    <property type="entry name" value="Apolipoprotein A-I"/>
    <property type="match status" value="1"/>
</dbReference>
<evidence type="ECO:0000313" key="7">
    <source>
        <dbReference type="Proteomes" id="UP000216947"/>
    </source>
</evidence>
<comment type="similarity">
    <text evidence="2">Belongs to the RmuC family.</text>
</comment>
<protein>
    <submittedName>
        <fullName evidence="6">DNA recombination protein RmuC</fullName>
    </submittedName>
</protein>
<dbReference type="GO" id="GO:0006310">
    <property type="term" value="P:DNA recombination"/>
    <property type="evidence" value="ECO:0007669"/>
    <property type="project" value="UniProtKB-KW"/>
</dbReference>
<comment type="function">
    <text evidence="1">Involved in DNA recombination.</text>
</comment>
<feature type="transmembrane region" description="Helical" evidence="5">
    <location>
        <begin position="12"/>
        <end position="33"/>
    </location>
</feature>
<dbReference type="Gene3D" id="1.20.120.20">
    <property type="entry name" value="Apolipoprotein"/>
    <property type="match status" value="1"/>
</dbReference>
<evidence type="ECO:0000256" key="3">
    <source>
        <dbReference type="ARBA" id="ARBA00023054"/>
    </source>
</evidence>
<keyword evidence="5" id="KW-0812">Transmembrane</keyword>
<accession>A0A261RJ26</accession>
<dbReference type="EMBL" id="NEVK01000003">
    <property type="protein sequence ID" value="OZI25019.1"/>
    <property type="molecule type" value="Genomic_DNA"/>
</dbReference>
<keyword evidence="5" id="KW-1133">Transmembrane helix</keyword>
<keyword evidence="3" id="KW-0175">Coiled coil</keyword>
<keyword evidence="5" id="KW-0472">Membrane</keyword>
<comment type="caution">
    <text evidence="6">The sequence shown here is derived from an EMBL/GenBank/DDBJ whole genome shotgun (WGS) entry which is preliminary data.</text>
</comment>